<evidence type="ECO:0000256" key="5">
    <source>
        <dbReference type="ARBA" id="ARBA00023136"/>
    </source>
</evidence>
<keyword evidence="9" id="KW-1185">Reference proteome</keyword>
<feature type="transmembrane region" description="Helical" evidence="6">
    <location>
        <begin position="134"/>
        <end position="154"/>
    </location>
</feature>
<dbReference type="NCBIfam" id="TIGR00704">
    <property type="entry name" value="NaPi_cotrn_rel"/>
    <property type="match status" value="1"/>
</dbReference>
<feature type="domain" description="PhoU" evidence="7">
    <location>
        <begin position="450"/>
        <end position="534"/>
    </location>
</feature>
<gene>
    <name evidence="8" type="ORF">SAMN04488529_10591</name>
</gene>
<dbReference type="STRING" id="94869.SAMN04488529_10591"/>
<evidence type="ECO:0000313" key="9">
    <source>
        <dbReference type="Proteomes" id="UP000198597"/>
    </source>
</evidence>
<evidence type="ECO:0000256" key="1">
    <source>
        <dbReference type="ARBA" id="ARBA00004651"/>
    </source>
</evidence>
<proteinExistence type="predicted"/>
<evidence type="ECO:0000313" key="8">
    <source>
        <dbReference type="EMBL" id="SDP42223.1"/>
    </source>
</evidence>
<evidence type="ECO:0000256" key="6">
    <source>
        <dbReference type="SAM" id="Phobius"/>
    </source>
</evidence>
<dbReference type="PANTHER" id="PTHR10010">
    <property type="entry name" value="SOLUTE CARRIER FAMILY 34 SODIUM PHOSPHATE , MEMBER 2-RELATED"/>
    <property type="match status" value="1"/>
</dbReference>
<dbReference type="InterPro" id="IPR004633">
    <property type="entry name" value="NaPi_cotrn-rel/YqeW-like"/>
</dbReference>
<protein>
    <submittedName>
        <fullName evidence="8">Phosphate:Na+ symporter</fullName>
    </submittedName>
</protein>
<evidence type="ECO:0000256" key="3">
    <source>
        <dbReference type="ARBA" id="ARBA00022692"/>
    </source>
</evidence>
<dbReference type="GO" id="GO:0005436">
    <property type="term" value="F:sodium:phosphate symporter activity"/>
    <property type="evidence" value="ECO:0007669"/>
    <property type="project" value="InterPro"/>
</dbReference>
<dbReference type="PANTHER" id="PTHR10010:SF46">
    <property type="entry name" value="SODIUM-DEPENDENT PHOSPHATE TRANSPORT PROTEIN 2B"/>
    <property type="match status" value="1"/>
</dbReference>
<sequence>MESLMVIIKLMGGLGLFIYGMKLMGDGLENAAGEGLKNILEKVTKNPLIAVLVGSIVTAIIQSSSATTVMVVGFVNAGVMNLTQAAGIIMGANIGTTVTAQLVAFKLDTIAPLFVFFGAFIVMFAKVKKRKDIGNIILGFGILFTGMGMMSAAMKPLAETEAFKGLLATVGDNMFLGILAGAILTAVLQSSSATTGILLALATTGVLNITQALPIVFGCNIGTCITAMIATIGTNKTAHKAAMLHLIFNLGGTILFIPVLMSGILGEIVSKISPDDVSRQIANAHTVFNLVNTAVMLPLTGVLIKIVNKIIPGQDEEEDRGVKYIDDRLLETPVIAAGQVVKETIRMANKAKKGLKLAMKAFDNNDIKLIEKVYENEKIINDLDESITTYLVKLSKCELSDKEQGIVSSTFHTVIDIERIGDHADNIAGLASQKIAKNLEYSDEAIQQLHTMYDSTIKAIDIAIESYINRDLEMAKSIQEVESNIDRLQKKYRELHIKRLYDGTCNAYAGAIFLDVISNFERIGDHSTNIAESVIENN</sequence>
<dbReference type="AlphaFoldDB" id="A0A1H0SKF1"/>
<dbReference type="Pfam" id="PF01895">
    <property type="entry name" value="PhoU"/>
    <property type="match status" value="2"/>
</dbReference>
<keyword evidence="4 6" id="KW-1133">Transmembrane helix</keyword>
<comment type="subcellular location">
    <subcellularLocation>
        <location evidence="1">Cell membrane</location>
        <topology evidence="1">Multi-pass membrane protein</topology>
    </subcellularLocation>
</comment>
<dbReference type="EMBL" id="FNJM01000005">
    <property type="protein sequence ID" value="SDP42223.1"/>
    <property type="molecule type" value="Genomic_DNA"/>
</dbReference>
<evidence type="ECO:0000259" key="7">
    <source>
        <dbReference type="Pfam" id="PF01895"/>
    </source>
</evidence>
<feature type="transmembrane region" description="Helical" evidence="6">
    <location>
        <begin position="287"/>
        <end position="307"/>
    </location>
</feature>
<dbReference type="Pfam" id="PF02690">
    <property type="entry name" value="Na_Pi_cotrans"/>
    <property type="match status" value="1"/>
</dbReference>
<dbReference type="Gene3D" id="1.20.58.220">
    <property type="entry name" value="Phosphate transport system protein phou homolog 2, domain 2"/>
    <property type="match status" value="1"/>
</dbReference>
<dbReference type="InterPro" id="IPR003841">
    <property type="entry name" value="Na/Pi_transpt"/>
</dbReference>
<name>A0A1H0SKF1_9CLOT</name>
<dbReference type="GO" id="GO:0044341">
    <property type="term" value="P:sodium-dependent phosphate transport"/>
    <property type="evidence" value="ECO:0007669"/>
    <property type="project" value="InterPro"/>
</dbReference>
<dbReference type="InterPro" id="IPR038078">
    <property type="entry name" value="PhoU-like_sf"/>
</dbReference>
<dbReference type="InterPro" id="IPR026022">
    <property type="entry name" value="PhoU_dom"/>
</dbReference>
<feature type="transmembrane region" description="Helical" evidence="6">
    <location>
        <begin position="174"/>
        <end position="201"/>
    </location>
</feature>
<dbReference type="GeneID" id="65308820"/>
<evidence type="ECO:0000256" key="4">
    <source>
        <dbReference type="ARBA" id="ARBA00022989"/>
    </source>
</evidence>
<accession>A0A1H0SKF1</accession>
<feature type="transmembrane region" description="Helical" evidence="6">
    <location>
        <begin position="246"/>
        <end position="266"/>
    </location>
</feature>
<organism evidence="8 9">
    <name type="scientific">Clostridium gasigenes</name>
    <dbReference type="NCBI Taxonomy" id="94869"/>
    <lineage>
        <taxon>Bacteria</taxon>
        <taxon>Bacillati</taxon>
        <taxon>Bacillota</taxon>
        <taxon>Clostridia</taxon>
        <taxon>Eubacteriales</taxon>
        <taxon>Clostridiaceae</taxon>
        <taxon>Clostridium</taxon>
    </lineage>
</organism>
<dbReference type="NCBIfam" id="NF037997">
    <property type="entry name" value="Na_Pi_symport"/>
    <property type="match status" value="1"/>
</dbReference>
<keyword evidence="3 6" id="KW-0812">Transmembrane</keyword>
<dbReference type="RefSeq" id="WP_089969142.1">
    <property type="nucleotide sequence ID" value="NZ_CP071376.1"/>
</dbReference>
<dbReference type="OrthoDB" id="9763003at2"/>
<dbReference type="SUPFAM" id="SSF109755">
    <property type="entry name" value="PhoU-like"/>
    <property type="match status" value="1"/>
</dbReference>
<keyword evidence="5 6" id="KW-0472">Membrane</keyword>
<dbReference type="GO" id="GO:0005886">
    <property type="term" value="C:plasma membrane"/>
    <property type="evidence" value="ECO:0007669"/>
    <property type="project" value="UniProtKB-SubCell"/>
</dbReference>
<reference evidence="8 9" key="1">
    <citation type="submission" date="2016-10" db="EMBL/GenBank/DDBJ databases">
        <authorList>
            <person name="de Groot N.N."/>
        </authorList>
    </citation>
    <scope>NUCLEOTIDE SEQUENCE [LARGE SCALE GENOMIC DNA]</scope>
    <source>
        <strain evidence="8 9">DSM 12272</strain>
    </source>
</reference>
<keyword evidence="2" id="KW-1003">Cell membrane</keyword>
<feature type="transmembrane region" description="Helical" evidence="6">
    <location>
        <begin position="213"/>
        <end position="234"/>
    </location>
</feature>
<feature type="transmembrane region" description="Helical" evidence="6">
    <location>
        <begin position="110"/>
        <end position="127"/>
    </location>
</feature>
<feature type="transmembrane region" description="Helical" evidence="6">
    <location>
        <begin position="7"/>
        <end position="28"/>
    </location>
</feature>
<dbReference type="Proteomes" id="UP000198597">
    <property type="component" value="Unassembled WGS sequence"/>
</dbReference>
<feature type="domain" description="PhoU" evidence="7">
    <location>
        <begin position="345"/>
        <end position="428"/>
    </location>
</feature>
<evidence type="ECO:0000256" key="2">
    <source>
        <dbReference type="ARBA" id="ARBA00022475"/>
    </source>
</evidence>